<dbReference type="Proteomes" id="UP000194236">
    <property type="component" value="Unassembled WGS sequence"/>
</dbReference>
<gene>
    <name evidence="1" type="ORF">BLA29_013301</name>
</gene>
<organism evidence="1 2">
    <name type="scientific">Euroglyphus maynei</name>
    <name type="common">Mayne's house dust mite</name>
    <dbReference type="NCBI Taxonomy" id="6958"/>
    <lineage>
        <taxon>Eukaryota</taxon>
        <taxon>Metazoa</taxon>
        <taxon>Ecdysozoa</taxon>
        <taxon>Arthropoda</taxon>
        <taxon>Chelicerata</taxon>
        <taxon>Arachnida</taxon>
        <taxon>Acari</taxon>
        <taxon>Acariformes</taxon>
        <taxon>Sarcoptiformes</taxon>
        <taxon>Astigmata</taxon>
        <taxon>Psoroptidia</taxon>
        <taxon>Analgoidea</taxon>
        <taxon>Pyroglyphidae</taxon>
        <taxon>Pyroglyphinae</taxon>
        <taxon>Euroglyphus</taxon>
    </lineage>
</organism>
<keyword evidence="2" id="KW-1185">Reference proteome</keyword>
<name>A0A1Y3BS85_EURMA</name>
<sequence length="80" mass="9381">MTGFKQFIREGVKAYHVWPVAFLAFLVGPSLAVYQSYHQISGPDVRVLKNFETHEAFDKKQFKYMSSIDHSTYEHPRPKF</sequence>
<dbReference type="AlphaFoldDB" id="A0A1Y3BS85"/>
<comment type="caution">
    <text evidence="1">The sequence shown here is derived from an EMBL/GenBank/DDBJ whole genome shotgun (WGS) entry which is preliminary data.</text>
</comment>
<evidence type="ECO:0000313" key="2">
    <source>
        <dbReference type="Proteomes" id="UP000194236"/>
    </source>
</evidence>
<protein>
    <submittedName>
        <fullName evidence="1">NADH dehydrogenase[ubiquinone] 1 alpha subcomplex subunit 4-like</fullName>
    </submittedName>
</protein>
<keyword evidence="1" id="KW-0830">Ubiquinone</keyword>
<dbReference type="EMBL" id="MUJZ01007416">
    <property type="protein sequence ID" value="OTF82653.1"/>
    <property type="molecule type" value="Genomic_DNA"/>
</dbReference>
<reference evidence="1 2" key="1">
    <citation type="submission" date="2017-03" db="EMBL/GenBank/DDBJ databases">
        <title>Genome Survey of Euroglyphus maynei.</title>
        <authorList>
            <person name="Arlian L.G."/>
            <person name="Morgan M.S."/>
            <person name="Rider S.D."/>
        </authorList>
    </citation>
    <scope>NUCLEOTIDE SEQUENCE [LARGE SCALE GENOMIC DNA]</scope>
    <source>
        <strain evidence="1">Arlian Lab</strain>
        <tissue evidence="1">Whole body</tissue>
    </source>
</reference>
<evidence type="ECO:0000313" key="1">
    <source>
        <dbReference type="EMBL" id="OTF82653.1"/>
    </source>
</evidence>
<proteinExistence type="predicted"/>
<accession>A0A1Y3BS85</accession>
<dbReference type="OrthoDB" id="6479561at2759"/>